<dbReference type="InterPro" id="IPR037401">
    <property type="entry name" value="SnoaL-like"/>
</dbReference>
<dbReference type="Pfam" id="PF12680">
    <property type="entry name" value="SnoaL_2"/>
    <property type="match status" value="1"/>
</dbReference>
<dbReference type="KEGG" id="mlv:CVS47_02119"/>
<dbReference type="PANTHER" id="PTHR38436">
    <property type="entry name" value="POLYKETIDE CYCLASE SNOAL-LIKE DOMAIN"/>
    <property type="match status" value="1"/>
</dbReference>
<evidence type="ECO:0000313" key="2">
    <source>
        <dbReference type="EMBL" id="AZS37482.1"/>
    </source>
</evidence>
<accession>A0A3S9WBQ2</accession>
<reference evidence="2 3" key="1">
    <citation type="submission" date="2018-08" db="EMBL/GenBank/DDBJ databases">
        <title>Microbacterium lemovicicum sp. nov., a bacterium isolated from a natural uranium-rich soil.</title>
        <authorList>
            <person name="ORTET P."/>
        </authorList>
    </citation>
    <scope>NUCLEOTIDE SEQUENCE [LARGE SCALE GENOMIC DNA]</scope>
    <source>
        <strain evidence="2 3">Viu22</strain>
    </source>
</reference>
<dbReference type="InterPro" id="IPR032710">
    <property type="entry name" value="NTF2-like_dom_sf"/>
</dbReference>
<name>A0A3S9WBQ2_9MICO</name>
<organism evidence="2 3">
    <name type="scientific">Microbacterium lemovicicum</name>
    <dbReference type="NCBI Taxonomy" id="1072463"/>
    <lineage>
        <taxon>Bacteria</taxon>
        <taxon>Bacillati</taxon>
        <taxon>Actinomycetota</taxon>
        <taxon>Actinomycetes</taxon>
        <taxon>Micrococcales</taxon>
        <taxon>Microbacteriaceae</taxon>
        <taxon>Microbacterium</taxon>
    </lineage>
</organism>
<gene>
    <name evidence="2" type="ORF">CVS47_02119</name>
</gene>
<proteinExistence type="predicted"/>
<evidence type="ECO:0000259" key="1">
    <source>
        <dbReference type="Pfam" id="PF12680"/>
    </source>
</evidence>
<dbReference type="Gene3D" id="3.10.450.50">
    <property type="match status" value="1"/>
</dbReference>
<dbReference type="SUPFAM" id="SSF54427">
    <property type="entry name" value="NTF2-like"/>
    <property type="match status" value="1"/>
</dbReference>
<keyword evidence="3" id="KW-1185">Reference proteome</keyword>
<protein>
    <recommendedName>
        <fullName evidence="1">SnoaL-like domain-containing protein</fullName>
    </recommendedName>
</protein>
<dbReference type="AlphaFoldDB" id="A0A3S9WBQ2"/>
<dbReference type="Proteomes" id="UP000276888">
    <property type="component" value="Chromosome"/>
</dbReference>
<sequence length="126" mass="14207">MRPMSEVRADFEAFCDLFYTRKRVAEAFALLVSDDYIQHNPTIGDGPQPAIDMLTPKFDGSPDARFEIQRILVDGDFAMVHVKASRPGAPDAAVADIYRFENGRIVEHWDVLQPVPAHAVHDHPMF</sequence>
<evidence type="ECO:0000313" key="3">
    <source>
        <dbReference type="Proteomes" id="UP000276888"/>
    </source>
</evidence>
<dbReference type="GO" id="GO:0030638">
    <property type="term" value="P:polyketide metabolic process"/>
    <property type="evidence" value="ECO:0007669"/>
    <property type="project" value="InterPro"/>
</dbReference>
<dbReference type="InterPro" id="IPR009959">
    <property type="entry name" value="Cyclase_SnoaL-like"/>
</dbReference>
<dbReference type="EMBL" id="CP031423">
    <property type="protein sequence ID" value="AZS37482.1"/>
    <property type="molecule type" value="Genomic_DNA"/>
</dbReference>
<feature type="domain" description="SnoaL-like" evidence="1">
    <location>
        <begin position="12"/>
        <end position="108"/>
    </location>
</feature>
<dbReference type="PANTHER" id="PTHR38436:SF1">
    <property type="entry name" value="ESTER CYCLASE"/>
    <property type="match status" value="1"/>
</dbReference>